<evidence type="ECO:0000256" key="1">
    <source>
        <dbReference type="ARBA" id="ARBA00004123"/>
    </source>
</evidence>
<gene>
    <name evidence="10" type="ORF">GIB67_028634</name>
</gene>
<dbReference type="EMBL" id="JACGCM010002779">
    <property type="protein sequence ID" value="KAF6135778.1"/>
    <property type="molecule type" value="Genomic_DNA"/>
</dbReference>
<evidence type="ECO:0000256" key="2">
    <source>
        <dbReference type="ARBA" id="ARBA00022745"/>
    </source>
</evidence>
<dbReference type="InterPro" id="IPR016177">
    <property type="entry name" value="DNA-bd_dom_sf"/>
</dbReference>
<keyword evidence="6" id="KW-0804">Transcription</keyword>
<evidence type="ECO:0000313" key="10">
    <source>
        <dbReference type="EMBL" id="KAF6135778.1"/>
    </source>
</evidence>
<keyword evidence="4" id="KW-0238">DNA-binding</keyword>
<dbReference type="InterPro" id="IPR001471">
    <property type="entry name" value="AP2/ERF_dom"/>
</dbReference>
<dbReference type="OrthoDB" id="777275at2759"/>
<evidence type="ECO:0000256" key="6">
    <source>
        <dbReference type="ARBA" id="ARBA00023163"/>
    </source>
</evidence>
<keyword evidence="3" id="KW-0805">Transcription regulation</keyword>
<feature type="domain" description="AP2/ERF" evidence="9">
    <location>
        <begin position="210"/>
        <end position="267"/>
    </location>
</feature>
<keyword evidence="7" id="KW-0539">Nucleus</keyword>
<keyword evidence="5" id="KW-0010">Activator</keyword>
<dbReference type="PRINTS" id="PR00367">
    <property type="entry name" value="ETHRSPELEMNT"/>
</dbReference>
<dbReference type="InterPro" id="IPR051758">
    <property type="entry name" value="ERF/AP2-like"/>
</dbReference>
<sequence>MEEQFPNIASYNGVATSTRMLGNPYLWTALAGNACCDRGGNESLSMELSSTLDRTTVSSSNNNADEFTTKAVLLEHGTSPLDSTSTSLSPEEGFVPVNFIEMFPELAGMGKMSHTPSSSSSEGANMPNFNLFLQERIPTCTTAEPATHIGQSFGNNPLKFHQIEYEGGPEWLNNNSNASNFPLKRSDNYWLGANKTQPMKRANADHQVKLFRGVRQRHWGKWVAEIRLPRNRTRVWLGTFDTAEEAAIAYDTAAYKLRGEFAQLNFPHLKHQLKANYTNGSTAALLEAKLKALCDGISPKKKAVTALPSLPKTSLPDYSNLNASNQKPMRIDLERQVGSEVVVAENRKTQELLSDVDYVHLSRMPSLDMDMIWDFLQVSDSS</sequence>
<dbReference type="InterPro" id="IPR036955">
    <property type="entry name" value="AP2/ERF_dom_sf"/>
</dbReference>
<name>A0A7J7KZL7_9MAGN</name>
<dbReference type="SMART" id="SM00380">
    <property type="entry name" value="AP2"/>
    <property type="match status" value="1"/>
</dbReference>
<dbReference type="FunFam" id="3.30.730.10:FF:000001">
    <property type="entry name" value="Ethylene-responsive transcription factor 2"/>
    <property type="match status" value="1"/>
</dbReference>
<dbReference type="GO" id="GO:0000976">
    <property type="term" value="F:transcription cis-regulatory region binding"/>
    <property type="evidence" value="ECO:0007669"/>
    <property type="project" value="UniProtKB-ARBA"/>
</dbReference>
<keyword evidence="11" id="KW-1185">Reference proteome</keyword>
<evidence type="ECO:0000259" key="9">
    <source>
        <dbReference type="PROSITE" id="PS51032"/>
    </source>
</evidence>
<dbReference type="PROSITE" id="PS51032">
    <property type="entry name" value="AP2_ERF"/>
    <property type="match status" value="1"/>
</dbReference>
<dbReference type="CDD" id="cd00018">
    <property type="entry name" value="AP2"/>
    <property type="match status" value="1"/>
</dbReference>
<organism evidence="10 11">
    <name type="scientific">Kingdonia uniflora</name>
    <dbReference type="NCBI Taxonomy" id="39325"/>
    <lineage>
        <taxon>Eukaryota</taxon>
        <taxon>Viridiplantae</taxon>
        <taxon>Streptophyta</taxon>
        <taxon>Embryophyta</taxon>
        <taxon>Tracheophyta</taxon>
        <taxon>Spermatophyta</taxon>
        <taxon>Magnoliopsida</taxon>
        <taxon>Ranunculales</taxon>
        <taxon>Circaeasteraceae</taxon>
        <taxon>Kingdonia</taxon>
    </lineage>
</organism>
<comment type="caution">
    <text evidence="10">The sequence shown here is derived from an EMBL/GenBank/DDBJ whole genome shotgun (WGS) entry which is preliminary data.</text>
</comment>
<dbReference type="SUPFAM" id="SSF54171">
    <property type="entry name" value="DNA-binding domain"/>
    <property type="match status" value="1"/>
</dbReference>
<accession>A0A7J7KZL7</accession>
<dbReference type="AlphaFoldDB" id="A0A7J7KZL7"/>
<evidence type="ECO:0000256" key="8">
    <source>
        <dbReference type="ARBA" id="ARBA00024343"/>
    </source>
</evidence>
<proteinExistence type="inferred from homology"/>
<comment type="subcellular location">
    <subcellularLocation>
        <location evidence="1">Nucleus</location>
    </subcellularLocation>
</comment>
<evidence type="ECO:0000256" key="3">
    <source>
        <dbReference type="ARBA" id="ARBA00023015"/>
    </source>
</evidence>
<reference evidence="10 11" key="1">
    <citation type="journal article" date="2020" name="IScience">
        <title>Genome Sequencing of the Endangered Kingdonia uniflora (Circaeasteraceae, Ranunculales) Reveals Potential Mechanisms of Evolutionary Specialization.</title>
        <authorList>
            <person name="Sun Y."/>
            <person name="Deng T."/>
            <person name="Zhang A."/>
            <person name="Moore M.J."/>
            <person name="Landis J.B."/>
            <person name="Lin N."/>
            <person name="Zhang H."/>
            <person name="Zhang X."/>
            <person name="Huang J."/>
            <person name="Zhang X."/>
            <person name="Sun H."/>
            <person name="Wang H."/>
        </authorList>
    </citation>
    <scope>NUCLEOTIDE SEQUENCE [LARGE SCALE GENOMIC DNA]</scope>
    <source>
        <strain evidence="10">TB1705</strain>
        <tissue evidence="10">Leaf</tissue>
    </source>
</reference>
<keyword evidence="2" id="KW-0936">Ethylene signaling pathway</keyword>
<dbReference type="PANTHER" id="PTHR31657:SF40">
    <property type="entry name" value="ETHYLENE-RESPONSIVE TRANSCRIPTION FACTOR ERF062"/>
    <property type="match status" value="1"/>
</dbReference>
<dbReference type="Pfam" id="PF00847">
    <property type="entry name" value="AP2"/>
    <property type="match status" value="1"/>
</dbReference>
<dbReference type="GO" id="GO:0003700">
    <property type="term" value="F:DNA-binding transcription factor activity"/>
    <property type="evidence" value="ECO:0007669"/>
    <property type="project" value="InterPro"/>
</dbReference>
<dbReference type="Proteomes" id="UP000541444">
    <property type="component" value="Unassembled WGS sequence"/>
</dbReference>
<dbReference type="GO" id="GO:0009873">
    <property type="term" value="P:ethylene-activated signaling pathway"/>
    <property type="evidence" value="ECO:0007669"/>
    <property type="project" value="UniProtKB-KW"/>
</dbReference>
<evidence type="ECO:0000313" key="11">
    <source>
        <dbReference type="Proteomes" id="UP000541444"/>
    </source>
</evidence>
<evidence type="ECO:0000256" key="5">
    <source>
        <dbReference type="ARBA" id="ARBA00023159"/>
    </source>
</evidence>
<dbReference type="PANTHER" id="PTHR31657">
    <property type="entry name" value="ETHYLENE-RESPONSIVE TRANSCRIPTION FACTOR ERF061"/>
    <property type="match status" value="1"/>
</dbReference>
<comment type="similarity">
    <text evidence="8">Belongs to the AP2/ERF transcription factor family. ERF subfamily.</text>
</comment>
<evidence type="ECO:0000256" key="4">
    <source>
        <dbReference type="ARBA" id="ARBA00023125"/>
    </source>
</evidence>
<dbReference type="GO" id="GO:0005634">
    <property type="term" value="C:nucleus"/>
    <property type="evidence" value="ECO:0007669"/>
    <property type="project" value="UniProtKB-SubCell"/>
</dbReference>
<dbReference type="Gene3D" id="3.30.730.10">
    <property type="entry name" value="AP2/ERF domain"/>
    <property type="match status" value="1"/>
</dbReference>
<protein>
    <recommendedName>
        <fullName evidence="9">AP2/ERF domain-containing protein</fullName>
    </recommendedName>
</protein>
<evidence type="ECO:0000256" key="7">
    <source>
        <dbReference type="ARBA" id="ARBA00023242"/>
    </source>
</evidence>